<evidence type="ECO:0000313" key="2">
    <source>
        <dbReference type="EMBL" id="MBB5262955.1"/>
    </source>
</evidence>
<feature type="domain" description="Amidohydrolase 3" evidence="1">
    <location>
        <begin position="52"/>
        <end position="535"/>
    </location>
</feature>
<accession>A0A7W8H869</accession>
<proteinExistence type="predicted"/>
<dbReference type="InterPro" id="IPR032466">
    <property type="entry name" value="Metal_Hydrolase"/>
</dbReference>
<dbReference type="GO" id="GO:0016810">
    <property type="term" value="F:hydrolase activity, acting on carbon-nitrogen (but not peptide) bonds"/>
    <property type="evidence" value="ECO:0007669"/>
    <property type="project" value="InterPro"/>
</dbReference>
<gene>
    <name evidence="2" type="ORF">HNP82_000049</name>
</gene>
<dbReference type="InterPro" id="IPR013108">
    <property type="entry name" value="Amidohydro_3"/>
</dbReference>
<dbReference type="AlphaFoldDB" id="A0A7W8H869"/>
<dbReference type="Gene3D" id="3.10.310.70">
    <property type="match status" value="1"/>
</dbReference>
<dbReference type="CDD" id="cd01300">
    <property type="entry name" value="YtcJ_like"/>
    <property type="match status" value="1"/>
</dbReference>
<dbReference type="PANTHER" id="PTHR22642:SF2">
    <property type="entry name" value="PROTEIN LONG AFTER FAR-RED 3"/>
    <property type="match status" value="1"/>
</dbReference>
<dbReference type="InterPro" id="IPR033932">
    <property type="entry name" value="YtcJ-like"/>
</dbReference>
<dbReference type="Pfam" id="PF07969">
    <property type="entry name" value="Amidohydro_3"/>
    <property type="match status" value="1"/>
</dbReference>
<dbReference type="Proteomes" id="UP000543642">
    <property type="component" value="Unassembled WGS sequence"/>
</dbReference>
<sequence>MIEAIYYNGTIYTMIREGASVSAVAVSGGRIEAAGTDEEILAMAEKHTYLCDLKGRCVVPGFTDSHCHLMATGLDLIRLDLRGVRSWDEIIVRGRAFIEEHPPAPGEWVIGYGFDHNIFDDPILPDIHVAESISTQYPVFLDRICGHVGTVNRKVLEIAGYDDDTVVTGGVLDKDENGHLNGILREAALDYIRRLVPVPDVNMLARSAKKTMDIANSFGITSMHTDDLESADFDSVMAAYDLLKSRGEMTVRVWEEVQQPRVPQLKNFLQRNMTTGWGDEYFRIGNIKILTDGSLGARTAYMRQDYADDPGNRGVAVYTQEALDEVVELGHRSGMQMAFHAIGDGAVEQCVRAVEKAQNAWLQKKLRHRIVHCQIAGRDLLERLAAAGIGADIQPAFTASDAPLVGSRLGKEREQESYMWKTMLDVGMTIGGGSDSPVETLNPLWGIYCAVTRKDGEHKPEGGWHPTERLSVYEAVSLYTRGGAYMSFDEKEKGQIAAGYLADMAVLSKDIFKTDPEEIADISVELTIMGGKICYEKDHSAPLLCS</sequence>
<dbReference type="InterPro" id="IPR011059">
    <property type="entry name" value="Metal-dep_hydrolase_composite"/>
</dbReference>
<comment type="caution">
    <text evidence="2">The sequence shown here is derived from an EMBL/GenBank/DDBJ whole genome shotgun (WGS) entry which is preliminary data.</text>
</comment>
<dbReference type="RefSeq" id="WP_183770156.1">
    <property type="nucleotide sequence ID" value="NZ_JACHFW010000001.1"/>
</dbReference>
<dbReference type="Gene3D" id="3.20.20.140">
    <property type="entry name" value="Metal-dependent hydrolases"/>
    <property type="match status" value="1"/>
</dbReference>
<evidence type="ECO:0000259" key="1">
    <source>
        <dbReference type="Pfam" id="PF07969"/>
    </source>
</evidence>
<dbReference type="SUPFAM" id="SSF51556">
    <property type="entry name" value="Metallo-dependent hydrolases"/>
    <property type="match status" value="1"/>
</dbReference>
<organism evidence="2 3">
    <name type="scientific">Catenibacillus scindens</name>
    <dbReference type="NCBI Taxonomy" id="673271"/>
    <lineage>
        <taxon>Bacteria</taxon>
        <taxon>Bacillati</taxon>
        <taxon>Bacillota</taxon>
        <taxon>Clostridia</taxon>
        <taxon>Lachnospirales</taxon>
        <taxon>Lachnospiraceae</taxon>
        <taxon>Catenibacillus</taxon>
    </lineage>
</organism>
<protein>
    <recommendedName>
        <fullName evidence="1">Amidohydrolase 3 domain-containing protein</fullName>
    </recommendedName>
</protein>
<reference evidence="2 3" key="1">
    <citation type="submission" date="2020-08" db="EMBL/GenBank/DDBJ databases">
        <title>Genomic Encyclopedia of Type Strains, Phase IV (KMG-IV): sequencing the most valuable type-strain genomes for metagenomic binning, comparative biology and taxonomic classification.</title>
        <authorList>
            <person name="Goeker M."/>
        </authorList>
    </citation>
    <scope>NUCLEOTIDE SEQUENCE [LARGE SCALE GENOMIC DNA]</scope>
    <source>
        <strain evidence="2 3">DSM 106146</strain>
    </source>
</reference>
<dbReference type="SUPFAM" id="SSF51338">
    <property type="entry name" value="Composite domain of metallo-dependent hydrolases"/>
    <property type="match status" value="1"/>
</dbReference>
<keyword evidence="3" id="KW-1185">Reference proteome</keyword>
<evidence type="ECO:0000313" key="3">
    <source>
        <dbReference type="Proteomes" id="UP000543642"/>
    </source>
</evidence>
<name>A0A7W8H869_9FIRM</name>
<dbReference type="PANTHER" id="PTHR22642">
    <property type="entry name" value="IMIDAZOLONEPROPIONASE"/>
    <property type="match status" value="1"/>
</dbReference>
<dbReference type="EMBL" id="JACHFW010000001">
    <property type="protein sequence ID" value="MBB5262955.1"/>
    <property type="molecule type" value="Genomic_DNA"/>
</dbReference>
<dbReference type="Gene3D" id="2.30.40.10">
    <property type="entry name" value="Urease, subunit C, domain 1"/>
    <property type="match status" value="1"/>
</dbReference>